<dbReference type="InterPro" id="IPR045864">
    <property type="entry name" value="aa-tRNA-synth_II/BPL/LPL"/>
</dbReference>
<name>A0A9D0ZY27_9ACTN</name>
<dbReference type="EMBL" id="DVGB01000004">
    <property type="protein sequence ID" value="HIR00735.1"/>
    <property type="molecule type" value="Genomic_DNA"/>
</dbReference>
<evidence type="ECO:0000313" key="4">
    <source>
        <dbReference type="Proteomes" id="UP000824261"/>
    </source>
</evidence>
<dbReference type="EC" id="6.3.4.15" evidence="3"/>
<sequence>MAVFDQARIEARIGDFRTGGCALPFSVKVLDATPSTNSLVKDALRAGCPEGAVCVAVEQCGGYGRQGRLWASPVGGVYLSLALRPEVPLVQLPTLSLVVSLAVRAALQRLGCVRKVQIKWPNDVVCPEGKLCGISLEALAGGVCVGIGVNALRPAEDVVVGGKNSPAYAFEGLQDCEGAGEGTVEGFVGEEGLSAEQARLLEDIAACVLAELEGRYARWTAEGFAAFCDEYNRLLSLRGAKVEAVSMAGDALVSGVVERADEQGRLLLRQPDGTIFPAQSGEIHLTKVG</sequence>
<keyword evidence="1 3" id="KW-0436">Ligase</keyword>
<feature type="domain" description="BPL/LPL catalytic" evidence="2">
    <location>
        <begin position="12"/>
        <end position="195"/>
    </location>
</feature>
<dbReference type="PROSITE" id="PS51733">
    <property type="entry name" value="BPL_LPL_CATALYTIC"/>
    <property type="match status" value="1"/>
</dbReference>
<evidence type="ECO:0000256" key="1">
    <source>
        <dbReference type="ARBA" id="ARBA00022598"/>
    </source>
</evidence>
<dbReference type="Gene3D" id="2.30.30.100">
    <property type="match status" value="1"/>
</dbReference>
<dbReference type="PANTHER" id="PTHR12835">
    <property type="entry name" value="BIOTIN PROTEIN LIGASE"/>
    <property type="match status" value="1"/>
</dbReference>
<dbReference type="Pfam" id="PF03099">
    <property type="entry name" value="BPL_LplA_LipB"/>
    <property type="match status" value="1"/>
</dbReference>
<organism evidence="3 4">
    <name type="scientific">Candidatus Aveggerthella stercoripullorum</name>
    <dbReference type="NCBI Taxonomy" id="2840688"/>
    <lineage>
        <taxon>Bacteria</taxon>
        <taxon>Bacillati</taxon>
        <taxon>Actinomycetota</taxon>
        <taxon>Coriobacteriia</taxon>
        <taxon>Eggerthellales</taxon>
        <taxon>Eggerthellaceae</taxon>
        <taxon>Eggerthellaceae incertae sedis</taxon>
        <taxon>Candidatus Aveggerthella</taxon>
    </lineage>
</organism>
<dbReference type="AlphaFoldDB" id="A0A9D0ZY27"/>
<reference evidence="3" key="1">
    <citation type="submission" date="2020-10" db="EMBL/GenBank/DDBJ databases">
        <authorList>
            <person name="Gilroy R."/>
        </authorList>
    </citation>
    <scope>NUCLEOTIDE SEQUENCE</scope>
    <source>
        <strain evidence="3">ChiGjej1B1-2707</strain>
    </source>
</reference>
<protein>
    <submittedName>
        <fullName evidence="3">Biotin--[acetyl-CoA-carboxylase] ligase</fullName>
        <ecNumber evidence="3">6.3.4.15</ecNumber>
    </submittedName>
</protein>
<dbReference type="NCBIfam" id="TIGR00121">
    <property type="entry name" value="birA_ligase"/>
    <property type="match status" value="1"/>
</dbReference>
<dbReference type="InterPro" id="IPR004143">
    <property type="entry name" value="BPL_LPL_catalytic"/>
</dbReference>
<dbReference type="GO" id="GO:0004077">
    <property type="term" value="F:biotin--[biotin carboxyl-carrier protein] ligase activity"/>
    <property type="evidence" value="ECO:0007669"/>
    <property type="project" value="UniProtKB-EC"/>
</dbReference>
<dbReference type="CDD" id="cd16442">
    <property type="entry name" value="BPL"/>
    <property type="match status" value="1"/>
</dbReference>
<dbReference type="Proteomes" id="UP000824261">
    <property type="component" value="Unassembled WGS sequence"/>
</dbReference>
<dbReference type="Gene3D" id="3.30.930.10">
    <property type="entry name" value="Bira Bifunctional Protein, Domain 2"/>
    <property type="match status" value="1"/>
</dbReference>
<proteinExistence type="predicted"/>
<dbReference type="GO" id="GO:0005737">
    <property type="term" value="C:cytoplasm"/>
    <property type="evidence" value="ECO:0007669"/>
    <property type="project" value="TreeGrafter"/>
</dbReference>
<dbReference type="SUPFAM" id="SSF55681">
    <property type="entry name" value="Class II aaRS and biotin synthetases"/>
    <property type="match status" value="1"/>
</dbReference>
<reference evidence="3" key="2">
    <citation type="journal article" date="2021" name="PeerJ">
        <title>Extensive microbial diversity within the chicken gut microbiome revealed by metagenomics and culture.</title>
        <authorList>
            <person name="Gilroy R."/>
            <person name="Ravi A."/>
            <person name="Getino M."/>
            <person name="Pursley I."/>
            <person name="Horton D.L."/>
            <person name="Alikhan N.F."/>
            <person name="Baker D."/>
            <person name="Gharbi K."/>
            <person name="Hall N."/>
            <person name="Watson M."/>
            <person name="Adriaenssens E.M."/>
            <person name="Foster-Nyarko E."/>
            <person name="Jarju S."/>
            <person name="Secka A."/>
            <person name="Antonio M."/>
            <person name="Oren A."/>
            <person name="Chaudhuri R.R."/>
            <person name="La Ragione R."/>
            <person name="Hildebrand F."/>
            <person name="Pallen M.J."/>
        </authorList>
    </citation>
    <scope>NUCLEOTIDE SEQUENCE</scope>
    <source>
        <strain evidence="3">ChiGjej1B1-2707</strain>
    </source>
</reference>
<evidence type="ECO:0000313" key="3">
    <source>
        <dbReference type="EMBL" id="HIR00735.1"/>
    </source>
</evidence>
<dbReference type="InterPro" id="IPR004408">
    <property type="entry name" value="Biotin_CoA_COase_ligase"/>
</dbReference>
<evidence type="ECO:0000259" key="2">
    <source>
        <dbReference type="PROSITE" id="PS51733"/>
    </source>
</evidence>
<accession>A0A9D0ZY27</accession>
<dbReference type="PANTHER" id="PTHR12835:SF5">
    <property type="entry name" value="BIOTIN--PROTEIN LIGASE"/>
    <property type="match status" value="1"/>
</dbReference>
<gene>
    <name evidence="3" type="ORF">IAA69_00430</name>
</gene>
<comment type="caution">
    <text evidence="3">The sequence shown here is derived from an EMBL/GenBank/DDBJ whole genome shotgun (WGS) entry which is preliminary data.</text>
</comment>